<name>E3PZ92_9CAUD</name>
<organism evidence="1 2">
    <name type="scientific">Roseovarius sp. 217 phage 1</name>
    <dbReference type="NCBI Taxonomy" id="874471"/>
    <lineage>
        <taxon>Viruses</taxon>
        <taxon>Duplodnaviria</taxon>
        <taxon>Heunggongvirae</taxon>
        <taxon>Uroviricota</taxon>
        <taxon>Caudoviricetes</taxon>
        <taxon>Schitoviridae</taxon>
        <taxon>Rhodovirinae</taxon>
        <taxon>Plymouthvirus</taxon>
        <taxon>Roseovarius Plymouth podovirus 1</taxon>
    </lineage>
</organism>
<evidence type="ECO:0000313" key="2">
    <source>
        <dbReference type="Proteomes" id="UP000258344"/>
    </source>
</evidence>
<protein>
    <submittedName>
        <fullName evidence="1">Uncharacterized protein</fullName>
    </submittedName>
</protein>
<reference evidence="1 2" key="1">
    <citation type="journal article" date="2014" name="Front. Microbiol.">
        <title>Comparative genomics defines the core genome of the growing N4-like phage genus and identifies N4-like Roseophage specific genes.</title>
        <authorList>
            <person name="Chan J.Z."/>
            <person name="Millard A.D."/>
            <person name="Mann N.H."/>
            <person name="Schafer H."/>
        </authorList>
    </citation>
    <scope>NUCLEOTIDE SEQUENCE [LARGE SCALE GENOMIC DNA]</scope>
</reference>
<proteinExistence type="predicted"/>
<dbReference type="Proteomes" id="UP000258344">
    <property type="component" value="Segment"/>
</dbReference>
<accession>E3PZ92</accession>
<sequence>MRNPKKGIRWLVFKLFGPPELKNLVTYIDEISDKGFDIAIYPMGEFPFAMKTSMEDDLEPMIFPTPQERAAFQYGLNYGVNLMGGTTQVLTKDQYDEISEMEQFATPSVKKSRMN</sequence>
<evidence type="ECO:0000313" key="1">
    <source>
        <dbReference type="EMBL" id="CBW47043.1"/>
    </source>
</evidence>
<dbReference type="EMBL" id="FR682616">
    <property type="protein sequence ID" value="CBW47043.1"/>
    <property type="molecule type" value="Genomic_DNA"/>
</dbReference>